<evidence type="ECO:0000313" key="1">
    <source>
        <dbReference type="EMBL" id="KMM39235.1"/>
    </source>
</evidence>
<gene>
    <name evidence="1" type="ORF">AB986_08445</name>
</gene>
<keyword evidence="2" id="KW-1185">Reference proteome</keyword>
<name>A0A0J6D1J3_9BACL</name>
<sequence>MCIAADQHADVTTFKIHEMEFGNFIGEATKLLVEQLFLNQRVLVIQKLSDIIRYNSSKTGW</sequence>
<dbReference type="Proteomes" id="UP000035996">
    <property type="component" value="Unassembled WGS sequence"/>
</dbReference>
<reference evidence="1" key="1">
    <citation type="submission" date="2015-06" db="EMBL/GenBank/DDBJ databases">
        <authorList>
            <person name="Liu B."/>
            <person name="Wang J."/>
            <person name="Zhu Y."/>
            <person name="Liu G."/>
            <person name="Chen Q."/>
            <person name="Zheng C."/>
            <person name="Che J."/>
            <person name="Ge C."/>
            <person name="Shi H."/>
            <person name="Pan Z."/>
            <person name="Liu X."/>
        </authorList>
    </citation>
    <scope>NUCLEOTIDE SEQUENCE [LARGE SCALE GENOMIC DNA]</scope>
    <source>
        <strain evidence="1">DSM 16346</strain>
    </source>
</reference>
<protein>
    <submittedName>
        <fullName evidence="1">Uncharacterized protein</fullName>
    </submittedName>
</protein>
<comment type="caution">
    <text evidence="1">The sequence shown here is derived from an EMBL/GenBank/DDBJ whole genome shotgun (WGS) entry which is preliminary data.</text>
</comment>
<dbReference type="EMBL" id="LELK01000001">
    <property type="protein sequence ID" value="KMM39235.1"/>
    <property type="molecule type" value="Genomic_DNA"/>
</dbReference>
<accession>A0A0J6D1J3</accession>
<organism evidence="1 2">
    <name type="scientific">Guptibacillus hwajinpoensis</name>
    <dbReference type="NCBI Taxonomy" id="208199"/>
    <lineage>
        <taxon>Bacteria</taxon>
        <taxon>Bacillati</taxon>
        <taxon>Bacillota</taxon>
        <taxon>Bacilli</taxon>
        <taxon>Bacillales</taxon>
        <taxon>Guptibacillaceae</taxon>
        <taxon>Guptibacillus</taxon>
    </lineage>
</organism>
<dbReference type="AlphaFoldDB" id="A0A0J6D1J3"/>
<dbReference type="STRING" id="157733.AB986_08445"/>
<proteinExistence type="predicted"/>
<evidence type="ECO:0000313" key="2">
    <source>
        <dbReference type="Proteomes" id="UP000035996"/>
    </source>
</evidence>